<gene>
    <name evidence="9" type="ORF">B296_00035474</name>
</gene>
<keyword evidence="7" id="KW-1133">Transmembrane helix</keyword>
<evidence type="ECO:0000256" key="3">
    <source>
        <dbReference type="ARBA" id="ARBA00022679"/>
    </source>
</evidence>
<dbReference type="PANTHER" id="PTHR31889">
    <property type="entry name" value="FUCOSYLTRANSFERASE 2-RELATED"/>
    <property type="match status" value="1"/>
</dbReference>
<dbReference type="EC" id="2.4.1.-" evidence="7"/>
<reference evidence="9 10" key="1">
    <citation type="journal article" date="2014" name="Agronomy (Basel)">
        <title>A Draft Genome Sequence for Ensete ventricosum, the Drought-Tolerant Tree Against Hunger.</title>
        <authorList>
            <person name="Harrison J."/>
            <person name="Moore K.A."/>
            <person name="Paszkiewicz K."/>
            <person name="Jones T."/>
            <person name="Grant M."/>
            <person name="Ambacheew D."/>
            <person name="Muzemil S."/>
            <person name="Studholme D.J."/>
        </authorList>
    </citation>
    <scope>NUCLEOTIDE SEQUENCE [LARGE SCALE GENOMIC DNA]</scope>
</reference>
<accession>A0A426YN25</accession>
<name>A0A426YN25_ENSVE</name>
<dbReference type="PANTHER" id="PTHR31889:SF2">
    <property type="entry name" value="FUCOSYLTRANSFERASE 3"/>
    <property type="match status" value="1"/>
</dbReference>
<keyword evidence="6 7" id="KW-0961">Cell wall biogenesis/degradation</keyword>
<dbReference type="AlphaFoldDB" id="A0A426YN25"/>
<keyword evidence="3 7" id="KW-0808">Transferase</keyword>
<evidence type="ECO:0000256" key="5">
    <source>
        <dbReference type="ARBA" id="ARBA00023180"/>
    </source>
</evidence>
<comment type="function">
    <text evidence="7">May be involved in cell wall biosynthesis.</text>
</comment>
<organism evidence="9 10">
    <name type="scientific">Ensete ventricosum</name>
    <name type="common">Abyssinian banana</name>
    <name type="synonym">Musa ensete</name>
    <dbReference type="NCBI Taxonomy" id="4639"/>
    <lineage>
        <taxon>Eukaryota</taxon>
        <taxon>Viridiplantae</taxon>
        <taxon>Streptophyta</taxon>
        <taxon>Embryophyta</taxon>
        <taxon>Tracheophyta</taxon>
        <taxon>Spermatophyta</taxon>
        <taxon>Magnoliopsida</taxon>
        <taxon>Liliopsida</taxon>
        <taxon>Zingiberales</taxon>
        <taxon>Musaceae</taxon>
        <taxon>Ensete</taxon>
    </lineage>
</organism>
<dbReference type="GO" id="GO:0008107">
    <property type="term" value="F:galactoside 2-alpha-L-fucosyltransferase activity"/>
    <property type="evidence" value="ECO:0007669"/>
    <property type="project" value="InterPro"/>
</dbReference>
<feature type="compositionally biased region" description="Basic residues" evidence="8">
    <location>
        <begin position="1"/>
        <end position="10"/>
    </location>
</feature>
<dbReference type="GO" id="GO:0009969">
    <property type="term" value="P:xyloglucan biosynthetic process"/>
    <property type="evidence" value="ECO:0007669"/>
    <property type="project" value="TreeGrafter"/>
</dbReference>
<keyword evidence="7" id="KW-0812">Transmembrane</keyword>
<dbReference type="GO" id="GO:0032580">
    <property type="term" value="C:Golgi cisterna membrane"/>
    <property type="evidence" value="ECO:0007669"/>
    <property type="project" value="UniProtKB-SubCell"/>
</dbReference>
<dbReference type="Gene3D" id="3.40.50.11340">
    <property type="match status" value="1"/>
</dbReference>
<dbReference type="Proteomes" id="UP000287651">
    <property type="component" value="Unassembled WGS sequence"/>
</dbReference>
<evidence type="ECO:0000256" key="4">
    <source>
        <dbReference type="ARBA" id="ARBA00023034"/>
    </source>
</evidence>
<feature type="transmembrane region" description="Helical" evidence="7">
    <location>
        <begin position="32"/>
        <end position="54"/>
    </location>
</feature>
<keyword evidence="2 7" id="KW-0328">Glycosyltransferase</keyword>
<evidence type="ECO:0000256" key="8">
    <source>
        <dbReference type="SAM" id="MobiDB-lite"/>
    </source>
</evidence>
<comment type="subcellular location">
    <subcellularLocation>
        <location evidence="7">Golgi apparatus</location>
        <location evidence="7">Golgi stack membrane</location>
        <topology evidence="7">Single-pass type II membrane protein</topology>
    </subcellularLocation>
</comment>
<dbReference type="InterPro" id="IPR004938">
    <property type="entry name" value="XG_FTase"/>
</dbReference>
<keyword evidence="5" id="KW-0325">Glycoprotein</keyword>
<feature type="region of interest" description="Disordered" evidence="8">
    <location>
        <begin position="1"/>
        <end position="25"/>
    </location>
</feature>
<dbReference type="GO" id="GO:0042546">
    <property type="term" value="P:cell wall biogenesis"/>
    <property type="evidence" value="ECO:0007669"/>
    <property type="project" value="InterPro"/>
</dbReference>
<evidence type="ECO:0000313" key="9">
    <source>
        <dbReference type="EMBL" id="RRT53110.1"/>
    </source>
</evidence>
<evidence type="ECO:0000256" key="6">
    <source>
        <dbReference type="ARBA" id="ARBA00023316"/>
    </source>
</evidence>
<evidence type="ECO:0000256" key="2">
    <source>
        <dbReference type="ARBA" id="ARBA00022676"/>
    </source>
</evidence>
<dbReference type="GO" id="GO:0071555">
    <property type="term" value="P:cell wall organization"/>
    <property type="evidence" value="ECO:0007669"/>
    <property type="project" value="UniProtKB-UniRule"/>
</dbReference>
<keyword evidence="7" id="KW-0472">Membrane</keyword>
<sequence>MGVKRSRISHGKMEMAGDSEAEMESNNSSRNWTSCAVVACLIYLPLLVLLVGAYRKPSLEWLRSVGFTAETALSFECSGLRSASSSPPLPEPVKDKLLGGLLTPGFDESSCLSRYQSVLYRKASPYIPSPYLVDRLRKYEALHKKCGPNTELYNKSIEQLKSGRSTGPSECNYVVWIPYNGFGNRVLTIVSAFLYALLNDKVLLVHVPEDFADLLCEPFPETSWALPKDFPVEKLENLEVRTPESYGNMLRSGVIKNDMRFAANLTLPAYVYLHLSHDYSSLDKIFFCEDAQQMLRKLPWLLLKSDNYFVPALFLVEEYEEELRRLFPERETVFHHLGRYLLHPTNVVWGYVTRYYQVYLAKAYEMVGIQIRIFQHAPVSFDTMLNQIINCSRKENLLPAVNLEEPGVPPKNAREKAVLVTTLYSGYFDRLRNMYYEHSTATGEVIGVYQPSHEEQQHTDHQNHNIKAWAEINLLSFSDALVTTACSTFGYVAQGLGGLKPWIIPRPAERNQDCLRGSSMEPCFHSPPSYDCKAHKDVDKGAVVRHVRHCEDLDSGLKLFD</sequence>
<evidence type="ECO:0000256" key="1">
    <source>
        <dbReference type="ARBA" id="ARBA00010481"/>
    </source>
</evidence>
<protein>
    <recommendedName>
        <fullName evidence="7">Fucosyltransferase</fullName>
        <ecNumber evidence="7">2.4.1.-</ecNumber>
    </recommendedName>
</protein>
<comment type="similarity">
    <text evidence="1 7">Belongs to the glycosyltransferase 37 family.</text>
</comment>
<evidence type="ECO:0000313" key="10">
    <source>
        <dbReference type="Proteomes" id="UP000287651"/>
    </source>
</evidence>
<dbReference type="Pfam" id="PF03254">
    <property type="entry name" value="XG_FTase"/>
    <property type="match status" value="1"/>
</dbReference>
<dbReference type="EMBL" id="AMZH03011305">
    <property type="protein sequence ID" value="RRT53110.1"/>
    <property type="molecule type" value="Genomic_DNA"/>
</dbReference>
<keyword evidence="4 7" id="KW-0333">Golgi apparatus</keyword>
<comment type="caution">
    <text evidence="9">The sequence shown here is derived from an EMBL/GenBank/DDBJ whole genome shotgun (WGS) entry which is preliminary data.</text>
</comment>
<evidence type="ECO:0000256" key="7">
    <source>
        <dbReference type="RuleBase" id="RU367004"/>
    </source>
</evidence>
<proteinExistence type="inferred from homology"/>
<dbReference type="FunFam" id="3.40.50.11340:FF:000005">
    <property type="entry name" value="Galactoside 2-alpha-L-fucosyltransferase"/>
    <property type="match status" value="1"/>
</dbReference>